<dbReference type="EMBL" id="JALBUU010000125">
    <property type="protein sequence ID" value="MCI0756675.1"/>
    <property type="molecule type" value="Genomic_DNA"/>
</dbReference>
<keyword evidence="2" id="KW-1185">Reference proteome</keyword>
<accession>A0ABS9WD36</accession>
<comment type="caution">
    <text evidence="1">The sequence shown here is derived from an EMBL/GenBank/DDBJ whole genome shotgun (WGS) entry which is preliminary data.</text>
</comment>
<protein>
    <submittedName>
        <fullName evidence="1">Uncharacterized protein</fullName>
    </submittedName>
</protein>
<proteinExistence type="predicted"/>
<name>A0ABS9WD36_9PROT</name>
<sequence>MSKRDELIKKLKKEVVKSFRGLILRSISDEIADWQDRIDGLLKREPDARRNAHAAWLTDRERDIQHLKVVDQHFRTDPFVIIEIDRSIGGVDCRWWVSAGIAERVGPQMTDTRSFDEYQAELLLRPMQLCILADQLETGAIKEGKEHTVEQTMLSFPERSKRDEELVIKRFVKLYNKHKKAQGIGPWLLGH</sequence>
<gene>
    <name evidence="1" type="ORF">MON41_23850</name>
</gene>
<evidence type="ECO:0000313" key="1">
    <source>
        <dbReference type="EMBL" id="MCI0756675.1"/>
    </source>
</evidence>
<dbReference type="RefSeq" id="WP_241793977.1">
    <property type="nucleotide sequence ID" value="NZ_JALBUU010000125.1"/>
</dbReference>
<dbReference type="Proteomes" id="UP001201985">
    <property type="component" value="Unassembled WGS sequence"/>
</dbReference>
<evidence type="ECO:0000313" key="2">
    <source>
        <dbReference type="Proteomes" id="UP001201985"/>
    </source>
</evidence>
<organism evidence="1 2">
    <name type="scientific">Teichococcus vastitatis</name>
    <dbReference type="NCBI Taxonomy" id="2307076"/>
    <lineage>
        <taxon>Bacteria</taxon>
        <taxon>Pseudomonadati</taxon>
        <taxon>Pseudomonadota</taxon>
        <taxon>Alphaproteobacteria</taxon>
        <taxon>Acetobacterales</taxon>
        <taxon>Roseomonadaceae</taxon>
        <taxon>Roseomonas</taxon>
    </lineage>
</organism>
<reference evidence="1 2" key="1">
    <citation type="submission" date="2022-03" db="EMBL/GenBank/DDBJ databases">
        <title>Complete genome analysis of Roseomonas KG 17.1 : a prolific producer of plant growth promoters.</title>
        <authorList>
            <person name="Saadouli I."/>
            <person name="Najjari A."/>
            <person name="Mosbah A."/>
            <person name="Ouzari H.I."/>
        </authorList>
    </citation>
    <scope>NUCLEOTIDE SEQUENCE [LARGE SCALE GENOMIC DNA]</scope>
    <source>
        <strain evidence="1 2">KG17-1</strain>
    </source>
</reference>